<accession>A0A2M9CS69</accession>
<feature type="domain" description="Glycosyltransferase subfamily 4-like N-terminal" evidence="2">
    <location>
        <begin position="16"/>
        <end position="179"/>
    </location>
</feature>
<dbReference type="InterPro" id="IPR028098">
    <property type="entry name" value="Glyco_trans_4-like_N"/>
</dbReference>
<name>A0A2M9CS69_9BACT</name>
<dbReference type="GO" id="GO:0016757">
    <property type="term" value="F:glycosyltransferase activity"/>
    <property type="evidence" value="ECO:0007669"/>
    <property type="project" value="InterPro"/>
</dbReference>
<dbReference type="AlphaFoldDB" id="A0A2M9CS69"/>
<dbReference type="Gene3D" id="3.40.50.2000">
    <property type="entry name" value="Glycogen Phosphorylase B"/>
    <property type="match status" value="2"/>
</dbReference>
<evidence type="ECO:0000259" key="2">
    <source>
        <dbReference type="Pfam" id="PF13439"/>
    </source>
</evidence>
<gene>
    <name evidence="3" type="ORF">BXY57_0247</name>
</gene>
<feature type="domain" description="Glycosyl transferase family 1" evidence="1">
    <location>
        <begin position="190"/>
        <end position="350"/>
    </location>
</feature>
<organism evidence="3 4">
    <name type="scientific">Thermoflavifilum aggregans</name>
    <dbReference type="NCBI Taxonomy" id="454188"/>
    <lineage>
        <taxon>Bacteria</taxon>
        <taxon>Pseudomonadati</taxon>
        <taxon>Bacteroidota</taxon>
        <taxon>Chitinophagia</taxon>
        <taxon>Chitinophagales</taxon>
        <taxon>Chitinophagaceae</taxon>
        <taxon>Thermoflavifilum</taxon>
    </lineage>
</organism>
<dbReference type="EMBL" id="PGFG01000001">
    <property type="protein sequence ID" value="PJJ74685.1"/>
    <property type="molecule type" value="Genomic_DNA"/>
</dbReference>
<keyword evidence="4" id="KW-1185">Reference proteome</keyword>
<dbReference type="RefSeq" id="WP_100313388.1">
    <property type="nucleotide sequence ID" value="NZ_PGFG01000001.1"/>
</dbReference>
<dbReference type="Pfam" id="PF13439">
    <property type="entry name" value="Glyco_transf_4"/>
    <property type="match status" value="1"/>
</dbReference>
<reference evidence="3 4" key="1">
    <citation type="submission" date="2017-11" db="EMBL/GenBank/DDBJ databases">
        <title>Genomic Encyclopedia of Archaeal and Bacterial Type Strains, Phase II (KMG-II): From Individual Species to Whole Genera.</title>
        <authorList>
            <person name="Goeker M."/>
        </authorList>
    </citation>
    <scope>NUCLEOTIDE SEQUENCE [LARGE SCALE GENOMIC DNA]</scope>
    <source>
        <strain evidence="3 4">DSM 27268</strain>
    </source>
</reference>
<protein>
    <submittedName>
        <fullName evidence="3">Glycosyltransferase involved in cell wall biosynthesis</fullName>
    </submittedName>
</protein>
<comment type="caution">
    <text evidence="3">The sequence shown here is derived from an EMBL/GenBank/DDBJ whole genome shotgun (WGS) entry which is preliminary data.</text>
</comment>
<evidence type="ECO:0000313" key="3">
    <source>
        <dbReference type="EMBL" id="PJJ74685.1"/>
    </source>
</evidence>
<sequence>MSRRILIMPTSYNVFGAETNMLTLIKALHASSQYQIHVLISGWNNGQFESELKKAGICNYSFFKLGWFYLSKPLWTVDGLVHLPAAYMHFLRLYHTFKPDVIFTNTYRYLFQLFPFFTCPVVLKIQDQLSVDRQARWILLRIDRKIHYYCVVSDFIRMDLISLGINPDKIKVIHTGMEAEAKWQKTNYLKQDILRIGMVGQIIPRKGHHVLIQALEKLADKSHPFILEIWGTGDETYIRKIKSQIQDLKLEEYIIWKGYESDRNRIYQDMDLLVVPTTFPQEPFAVVVVEAMAYGIPVIASNGGGFPEIIDHGKNGFLFAPGDADELAQYIAIMLQQPDLRRKMGEAARKKVEQQFTKEKMLHAFFDLLNEM</sequence>
<evidence type="ECO:0000259" key="1">
    <source>
        <dbReference type="Pfam" id="PF00534"/>
    </source>
</evidence>
<proteinExistence type="predicted"/>
<keyword evidence="3" id="KW-0808">Transferase</keyword>
<dbReference type="PANTHER" id="PTHR12526">
    <property type="entry name" value="GLYCOSYLTRANSFERASE"/>
    <property type="match status" value="1"/>
</dbReference>
<dbReference type="Proteomes" id="UP000230000">
    <property type="component" value="Unassembled WGS sequence"/>
</dbReference>
<dbReference type="Pfam" id="PF00534">
    <property type="entry name" value="Glycos_transf_1"/>
    <property type="match status" value="1"/>
</dbReference>
<evidence type="ECO:0000313" key="4">
    <source>
        <dbReference type="Proteomes" id="UP000230000"/>
    </source>
</evidence>
<dbReference type="OrthoDB" id="7560678at2"/>
<dbReference type="InterPro" id="IPR001296">
    <property type="entry name" value="Glyco_trans_1"/>
</dbReference>
<dbReference type="CDD" id="cd03811">
    <property type="entry name" value="GT4_GT28_WabH-like"/>
    <property type="match status" value="1"/>
</dbReference>
<dbReference type="SUPFAM" id="SSF53756">
    <property type="entry name" value="UDP-Glycosyltransferase/glycogen phosphorylase"/>
    <property type="match status" value="1"/>
</dbReference>